<proteinExistence type="predicted"/>
<keyword evidence="1" id="KW-1133">Transmembrane helix</keyword>
<protein>
    <submittedName>
        <fullName evidence="2">Uncharacterized protein</fullName>
    </submittedName>
</protein>
<dbReference type="Proteomes" id="UP000178114">
    <property type="component" value="Unassembled WGS sequence"/>
</dbReference>
<keyword evidence="1" id="KW-0472">Membrane</keyword>
<organism evidence="2 3">
    <name type="scientific">Candidatus Giovannonibacteria bacterium RIFCSPLOWO2_01_FULL_45_34</name>
    <dbReference type="NCBI Taxonomy" id="1798351"/>
    <lineage>
        <taxon>Bacteria</taxon>
        <taxon>Candidatus Giovannoniibacteriota</taxon>
    </lineage>
</organism>
<evidence type="ECO:0000313" key="3">
    <source>
        <dbReference type="Proteomes" id="UP000178114"/>
    </source>
</evidence>
<dbReference type="EMBL" id="MFID01000012">
    <property type="protein sequence ID" value="OGF81364.1"/>
    <property type="molecule type" value="Genomic_DNA"/>
</dbReference>
<feature type="transmembrane region" description="Helical" evidence="1">
    <location>
        <begin position="84"/>
        <end position="103"/>
    </location>
</feature>
<feature type="transmembrane region" description="Helical" evidence="1">
    <location>
        <begin position="29"/>
        <end position="46"/>
    </location>
</feature>
<dbReference type="AlphaFoldDB" id="A0A1F5X0E6"/>
<name>A0A1F5X0E6_9BACT</name>
<keyword evidence="1" id="KW-0812">Transmembrane</keyword>
<reference evidence="2 3" key="1">
    <citation type="journal article" date="2016" name="Nat. Commun.">
        <title>Thousands of microbial genomes shed light on interconnected biogeochemical processes in an aquifer system.</title>
        <authorList>
            <person name="Anantharaman K."/>
            <person name="Brown C.T."/>
            <person name="Hug L.A."/>
            <person name="Sharon I."/>
            <person name="Castelle C.J."/>
            <person name="Probst A.J."/>
            <person name="Thomas B.C."/>
            <person name="Singh A."/>
            <person name="Wilkins M.J."/>
            <person name="Karaoz U."/>
            <person name="Brodie E.L."/>
            <person name="Williams K.H."/>
            <person name="Hubbard S.S."/>
            <person name="Banfield J.F."/>
        </authorList>
    </citation>
    <scope>NUCLEOTIDE SEQUENCE [LARGE SCALE GENOMIC DNA]</scope>
</reference>
<feature type="transmembrane region" description="Helical" evidence="1">
    <location>
        <begin position="6"/>
        <end position="22"/>
    </location>
</feature>
<feature type="transmembrane region" description="Helical" evidence="1">
    <location>
        <begin position="52"/>
        <end position="72"/>
    </location>
</feature>
<sequence>MILILYVFIIAGILVVANKLRFFSKVNPFLFVGALTWALAMFSSWLEKEAEIPVLALGLGFFAAFVGTPLAGIGLVRSIKEKQYIGILLCGLIVAIPLIYALWLDLI</sequence>
<dbReference type="STRING" id="1798351.A2930_00620"/>
<evidence type="ECO:0000313" key="2">
    <source>
        <dbReference type="EMBL" id="OGF81364.1"/>
    </source>
</evidence>
<evidence type="ECO:0000256" key="1">
    <source>
        <dbReference type="SAM" id="Phobius"/>
    </source>
</evidence>
<comment type="caution">
    <text evidence="2">The sequence shown here is derived from an EMBL/GenBank/DDBJ whole genome shotgun (WGS) entry which is preliminary data.</text>
</comment>
<gene>
    <name evidence="2" type="ORF">A2930_00620</name>
</gene>
<accession>A0A1F5X0E6</accession>